<dbReference type="SUPFAM" id="SSF51182">
    <property type="entry name" value="RmlC-like cupins"/>
    <property type="match status" value="1"/>
</dbReference>
<dbReference type="PANTHER" id="PTHR36169">
    <property type="entry name" value="ETHANOLAMINE UTILIZATION PROTEIN EUTQ"/>
    <property type="match status" value="1"/>
</dbReference>
<name>A0A0J6WXD7_9FIRM</name>
<dbReference type="InterPro" id="IPR011051">
    <property type="entry name" value="RmlC_Cupin_sf"/>
</dbReference>
<protein>
    <recommendedName>
        <fullName evidence="3">Ethanolamine utilization protein EutQ</fullName>
    </recommendedName>
</protein>
<dbReference type="Proteomes" id="UP000036503">
    <property type="component" value="Unassembled WGS sequence"/>
</dbReference>
<proteinExistence type="predicted"/>
<dbReference type="InterPro" id="IPR014710">
    <property type="entry name" value="RmlC-like_jellyroll"/>
</dbReference>
<dbReference type="Pfam" id="PF06249">
    <property type="entry name" value="EutQ"/>
    <property type="match status" value="1"/>
</dbReference>
<organism evidence="1 2">
    <name type="scientific">Megasphaera cerevisiae DSM 20462</name>
    <dbReference type="NCBI Taxonomy" id="1122219"/>
    <lineage>
        <taxon>Bacteria</taxon>
        <taxon>Bacillati</taxon>
        <taxon>Bacillota</taxon>
        <taxon>Negativicutes</taxon>
        <taxon>Veillonellales</taxon>
        <taxon>Veillonellaceae</taxon>
        <taxon>Megasphaera</taxon>
    </lineage>
</organism>
<dbReference type="Gene3D" id="2.60.120.10">
    <property type="entry name" value="Jelly Rolls"/>
    <property type="match status" value="1"/>
</dbReference>
<evidence type="ECO:0008006" key="3">
    <source>
        <dbReference type="Google" id="ProtNLM"/>
    </source>
</evidence>
<dbReference type="PATRIC" id="fig|1122219.3.peg.521"/>
<dbReference type="EMBL" id="LEKT01000013">
    <property type="protein sequence ID" value="KMO86893.1"/>
    <property type="molecule type" value="Genomic_DNA"/>
</dbReference>
<dbReference type="OrthoDB" id="3828611at2"/>
<gene>
    <name evidence="1" type="ORF">AB840_05580</name>
</gene>
<dbReference type="InterPro" id="IPR010424">
    <property type="entry name" value="EutQ"/>
</dbReference>
<evidence type="ECO:0000313" key="1">
    <source>
        <dbReference type="EMBL" id="KMO86893.1"/>
    </source>
</evidence>
<sequence>MKDLICVGQVKAAILSGTVKIYIKPGTLITAAAQDLAKEKGLHFVVKDESNLQNSSSDAAAFVQIEPQQENNKELILQLVRQVLQSQGLLTETPYDAAVEGKSGLKVVRGDSVRYHAFDATQRNVNVTCQEVIHPQKSRIRSGFLIVDHSDFKRTLIGYEETDIVMEGQLTIAINGSTYTARQGDVIFIPENADVLWSTAGYAKLFYNRYITGGK</sequence>
<evidence type="ECO:0000313" key="2">
    <source>
        <dbReference type="Proteomes" id="UP000036503"/>
    </source>
</evidence>
<dbReference type="PANTHER" id="PTHR36169:SF1">
    <property type="entry name" value="ACETATE KINASE EUTQ"/>
    <property type="match status" value="1"/>
</dbReference>
<reference evidence="1 2" key="1">
    <citation type="submission" date="2015-06" db="EMBL/GenBank/DDBJ databases">
        <title>Draft genome sequence of beer spoilage bacterium Megasphaera cerevisiae type strain 20462.</title>
        <authorList>
            <person name="Kutumbaka K."/>
            <person name="Pasmowitz J."/>
            <person name="Mategko J."/>
            <person name="Reyes D."/>
            <person name="Friedrich A."/>
            <person name="Han S."/>
            <person name="Martens-Habbena W."/>
            <person name="Neal-McKinney J."/>
            <person name="Janagama H.K."/>
            <person name="Nadala C."/>
            <person name="Samadpour M."/>
        </authorList>
    </citation>
    <scope>NUCLEOTIDE SEQUENCE [LARGE SCALE GENOMIC DNA]</scope>
    <source>
        <strain evidence="1 2">DSM 20462</strain>
    </source>
</reference>
<dbReference type="RefSeq" id="WP_048513847.1">
    <property type="nucleotide sequence ID" value="NZ_FUXD01000015.1"/>
</dbReference>
<comment type="caution">
    <text evidence="1">The sequence shown here is derived from an EMBL/GenBank/DDBJ whole genome shotgun (WGS) entry which is preliminary data.</text>
</comment>
<dbReference type="AlphaFoldDB" id="A0A0J6WXD7"/>
<accession>A0A0J6WXD7</accession>
<dbReference type="InParanoid" id="A0A0J6WXD7"/>
<keyword evidence="2" id="KW-1185">Reference proteome</keyword>